<dbReference type="PANTHER" id="PTHR33121">
    <property type="entry name" value="CYCLIC DI-GMP PHOSPHODIESTERASE PDEF"/>
    <property type="match status" value="1"/>
</dbReference>
<evidence type="ECO:0000256" key="1">
    <source>
        <dbReference type="SAM" id="Phobius"/>
    </source>
</evidence>
<keyword evidence="1" id="KW-1133">Transmembrane helix</keyword>
<dbReference type="InterPro" id="IPR035919">
    <property type="entry name" value="EAL_sf"/>
</dbReference>
<comment type="caution">
    <text evidence="4">The sequence shown here is derived from an EMBL/GenBank/DDBJ whole genome shotgun (WGS) entry which is preliminary data.</text>
</comment>
<dbReference type="InterPro" id="IPR050706">
    <property type="entry name" value="Cyclic-di-GMP_PDE-like"/>
</dbReference>
<proteinExistence type="predicted"/>
<dbReference type="Proteomes" id="UP000289758">
    <property type="component" value="Unassembled WGS sequence"/>
</dbReference>
<feature type="domain" description="EAL" evidence="2">
    <location>
        <begin position="234"/>
        <end position="475"/>
    </location>
</feature>
<keyword evidence="5" id="KW-1185">Reference proteome</keyword>
<dbReference type="RefSeq" id="WP_129086136.1">
    <property type="nucleotide sequence ID" value="NZ_CP053836.1"/>
</dbReference>
<dbReference type="Gene3D" id="3.30.70.270">
    <property type="match status" value="1"/>
</dbReference>
<evidence type="ECO:0000313" key="5">
    <source>
        <dbReference type="Proteomes" id="UP000289758"/>
    </source>
</evidence>
<dbReference type="InterPro" id="IPR029787">
    <property type="entry name" value="Nucleotide_cyclase"/>
</dbReference>
<reference evidence="4 5" key="1">
    <citation type="submission" date="2017-10" db="EMBL/GenBank/DDBJ databases">
        <title>Genomics of the genus Arcobacter.</title>
        <authorList>
            <person name="Perez-Cataluna A."/>
            <person name="Figueras M.J."/>
        </authorList>
    </citation>
    <scope>NUCLEOTIDE SEQUENCE [LARGE SCALE GENOMIC DNA]</scope>
    <source>
        <strain evidence="4 5">CECT 8441</strain>
    </source>
</reference>
<evidence type="ECO:0000313" key="4">
    <source>
        <dbReference type="EMBL" id="RXK08582.1"/>
    </source>
</evidence>
<feature type="transmembrane region" description="Helical" evidence="1">
    <location>
        <begin position="9"/>
        <end position="34"/>
    </location>
</feature>
<dbReference type="PANTHER" id="PTHR33121:SF79">
    <property type="entry name" value="CYCLIC DI-GMP PHOSPHODIESTERASE PDED-RELATED"/>
    <property type="match status" value="1"/>
</dbReference>
<dbReference type="PROSITE" id="PS50883">
    <property type="entry name" value="EAL"/>
    <property type="match status" value="1"/>
</dbReference>
<dbReference type="InterPro" id="IPR000160">
    <property type="entry name" value="GGDEF_dom"/>
</dbReference>
<accession>A0A4Q1AQF5</accession>
<dbReference type="Pfam" id="PF00563">
    <property type="entry name" value="EAL"/>
    <property type="match status" value="1"/>
</dbReference>
<evidence type="ECO:0000259" key="3">
    <source>
        <dbReference type="PROSITE" id="PS50887"/>
    </source>
</evidence>
<name>A0A4Q1AQF5_9BACT</name>
<organism evidence="4 5">
    <name type="scientific">Halarcobacter ebronensis</name>
    <dbReference type="NCBI Taxonomy" id="1462615"/>
    <lineage>
        <taxon>Bacteria</taxon>
        <taxon>Pseudomonadati</taxon>
        <taxon>Campylobacterota</taxon>
        <taxon>Epsilonproteobacteria</taxon>
        <taxon>Campylobacterales</taxon>
        <taxon>Arcobacteraceae</taxon>
        <taxon>Halarcobacter</taxon>
    </lineage>
</organism>
<feature type="transmembrane region" description="Helical" evidence="1">
    <location>
        <begin position="46"/>
        <end position="62"/>
    </location>
</feature>
<evidence type="ECO:0008006" key="6">
    <source>
        <dbReference type="Google" id="ProtNLM"/>
    </source>
</evidence>
<sequence>MISKFKDELILLLSILIIIPILTSINIFELLYAFSREYERYQVDELLIIVLAILVCLSVYSFKKTFDLKKTKNVLFNYSEKDMLTSLKNRNAFFKIPEENKKYLVLINIIDFTIFNKHLGFKKADQLLKKAAITLNKILEKEIGEELYRIYGDEFAFYCDCENIEKVLESIKNRFEKRLFGIEGYKFYIHLNLAYSSTSPKYLTSCEALLSTRKSIVKSIKEYSKDNEISCNNSLDMLNTIRISLENSQVIPVYQGIYDNNSNTTYKYETLARIKKDGKLISPYEFIDISKRFKLYHKITHRIIENAFDDFKDSQCEFSINLSYIDIVNENTCNFIFSMLKKNPQIAKRLTIEFLETENISDYDLLIEFTKKIKEYGTKVALDDFGAGYSNWNNIIKLKPNYIKIDGSIIQNLIGNDKNINFIKLIVEFSKMNEIKTIAEYVDSQELANLIKELKIDYSQGFLFAQPQERALIKL</sequence>
<dbReference type="OrthoDB" id="9790732at2"/>
<dbReference type="AlphaFoldDB" id="A0A4Q1AQF5"/>
<protein>
    <recommendedName>
        <fullName evidence="6">GGDEF domain-containing protein</fullName>
    </recommendedName>
</protein>
<dbReference type="InterPro" id="IPR043128">
    <property type="entry name" value="Rev_trsase/Diguanyl_cyclase"/>
</dbReference>
<dbReference type="SMART" id="SM00052">
    <property type="entry name" value="EAL"/>
    <property type="match status" value="1"/>
</dbReference>
<dbReference type="InterPro" id="IPR001633">
    <property type="entry name" value="EAL_dom"/>
</dbReference>
<dbReference type="PROSITE" id="PS50887">
    <property type="entry name" value="GGDEF"/>
    <property type="match status" value="1"/>
</dbReference>
<dbReference type="Gene3D" id="3.20.20.450">
    <property type="entry name" value="EAL domain"/>
    <property type="match status" value="1"/>
</dbReference>
<keyword evidence="1" id="KW-0472">Membrane</keyword>
<dbReference type="GO" id="GO:0071111">
    <property type="term" value="F:cyclic-guanylate-specific phosphodiesterase activity"/>
    <property type="evidence" value="ECO:0007669"/>
    <property type="project" value="InterPro"/>
</dbReference>
<feature type="domain" description="GGDEF" evidence="3">
    <location>
        <begin position="100"/>
        <end position="234"/>
    </location>
</feature>
<evidence type="ECO:0000259" key="2">
    <source>
        <dbReference type="PROSITE" id="PS50883"/>
    </source>
</evidence>
<dbReference type="SUPFAM" id="SSF141868">
    <property type="entry name" value="EAL domain-like"/>
    <property type="match status" value="1"/>
</dbReference>
<gene>
    <name evidence="4" type="ORF">CRV07_01915</name>
</gene>
<dbReference type="SUPFAM" id="SSF55073">
    <property type="entry name" value="Nucleotide cyclase"/>
    <property type="match status" value="1"/>
</dbReference>
<dbReference type="CDD" id="cd01948">
    <property type="entry name" value="EAL"/>
    <property type="match status" value="1"/>
</dbReference>
<dbReference type="SMART" id="SM00267">
    <property type="entry name" value="GGDEF"/>
    <property type="match status" value="1"/>
</dbReference>
<keyword evidence="1" id="KW-0812">Transmembrane</keyword>
<dbReference type="EMBL" id="PDKK01000001">
    <property type="protein sequence ID" value="RXK08582.1"/>
    <property type="molecule type" value="Genomic_DNA"/>
</dbReference>
<dbReference type="Pfam" id="PF00990">
    <property type="entry name" value="GGDEF"/>
    <property type="match status" value="1"/>
</dbReference>